<evidence type="ECO:0000256" key="1">
    <source>
        <dbReference type="SAM" id="SignalP"/>
    </source>
</evidence>
<evidence type="ECO:0000313" key="3">
    <source>
        <dbReference type="RefSeq" id="XP_030386829.1"/>
    </source>
</evidence>
<proteinExistence type="predicted"/>
<sequence length="133" mass="15477">MFSIIIKLVLLAGTVCAIKEFGFWESNEQPRQAKVEAMNNVRSDDDEDKPALSKIMLDDDDKRELKRKADDLRRKFCTKGGICEPPPPKKWDEAFDDAWKDTYSALKKLPDIWSRFARDIQESICEFFKGKEK</sequence>
<dbReference type="RefSeq" id="XP_030386829.1">
    <property type="nucleotide sequence ID" value="XM_030530969.1"/>
</dbReference>
<dbReference type="Proteomes" id="UP000504634">
    <property type="component" value="Unplaced"/>
</dbReference>
<dbReference type="GeneID" id="115633504"/>
<keyword evidence="2" id="KW-1185">Reference proteome</keyword>
<dbReference type="OrthoDB" id="7842194at2759"/>
<gene>
    <name evidence="3" type="primary">LOC115633504</name>
</gene>
<protein>
    <submittedName>
        <fullName evidence="3">Uncharacterized protein LOC115633504</fullName>
    </submittedName>
</protein>
<accession>A0A6J2UEN7</accession>
<dbReference type="AlphaFoldDB" id="A0A6J2UEN7"/>
<evidence type="ECO:0000313" key="2">
    <source>
        <dbReference type="Proteomes" id="UP000504634"/>
    </source>
</evidence>
<organism evidence="2 3">
    <name type="scientific">Drosophila lebanonensis</name>
    <name type="common">Fruit fly</name>
    <name type="synonym">Scaptodrosophila lebanonensis</name>
    <dbReference type="NCBI Taxonomy" id="7225"/>
    <lineage>
        <taxon>Eukaryota</taxon>
        <taxon>Metazoa</taxon>
        <taxon>Ecdysozoa</taxon>
        <taxon>Arthropoda</taxon>
        <taxon>Hexapoda</taxon>
        <taxon>Insecta</taxon>
        <taxon>Pterygota</taxon>
        <taxon>Neoptera</taxon>
        <taxon>Endopterygota</taxon>
        <taxon>Diptera</taxon>
        <taxon>Brachycera</taxon>
        <taxon>Muscomorpha</taxon>
        <taxon>Ephydroidea</taxon>
        <taxon>Drosophilidae</taxon>
        <taxon>Scaptodrosophila</taxon>
    </lineage>
</organism>
<feature type="signal peptide" evidence="1">
    <location>
        <begin position="1"/>
        <end position="17"/>
    </location>
</feature>
<name>A0A6J2UEN7_DROLE</name>
<reference evidence="3" key="1">
    <citation type="submission" date="2025-08" db="UniProtKB">
        <authorList>
            <consortium name="RefSeq"/>
        </authorList>
    </citation>
    <scope>IDENTIFICATION</scope>
    <source>
        <strain evidence="3">11010-0011.00</strain>
        <tissue evidence="3">Whole body</tissue>
    </source>
</reference>
<keyword evidence="1" id="KW-0732">Signal</keyword>
<feature type="chain" id="PRO_5026926983" evidence="1">
    <location>
        <begin position="18"/>
        <end position="133"/>
    </location>
</feature>